<accession>J3NWN7</accession>
<dbReference type="EnsemblFungi" id="EJT75769">
    <property type="protein sequence ID" value="EJT75769"/>
    <property type="gene ID" value="GGTG_05699"/>
</dbReference>
<dbReference type="EMBL" id="GL385397">
    <property type="protein sequence ID" value="EJT75769.1"/>
    <property type="molecule type" value="Genomic_DNA"/>
</dbReference>
<name>J3NWN7_GAET3</name>
<dbReference type="HOGENOM" id="CLU_3032482_0_0_1"/>
<dbReference type="GeneID" id="20346157"/>
<evidence type="ECO:0000313" key="3">
    <source>
        <dbReference type="Proteomes" id="UP000006039"/>
    </source>
</evidence>
<keyword evidence="3" id="KW-1185">Reference proteome</keyword>
<protein>
    <submittedName>
        <fullName evidence="1 2">Uncharacterized protein</fullName>
    </submittedName>
</protein>
<sequence length="55" mass="6543">MARVQGQRKQSNFAGRHCQFAFSGRCYKRYFAPAFRVRKCRTSAFKVRHLWSGEQ</sequence>
<dbReference type="RefSeq" id="XP_009221769.1">
    <property type="nucleotide sequence ID" value="XM_009223505.1"/>
</dbReference>
<reference evidence="2" key="4">
    <citation type="journal article" date="2015" name="G3 (Bethesda)">
        <title>Genome sequences of three phytopathogenic species of the Magnaporthaceae family of fungi.</title>
        <authorList>
            <person name="Okagaki L.H."/>
            <person name="Nunes C.C."/>
            <person name="Sailsbery J."/>
            <person name="Clay B."/>
            <person name="Brown D."/>
            <person name="John T."/>
            <person name="Oh Y."/>
            <person name="Young N."/>
            <person name="Fitzgerald M."/>
            <person name="Haas B.J."/>
            <person name="Zeng Q."/>
            <person name="Young S."/>
            <person name="Adiconis X."/>
            <person name="Fan L."/>
            <person name="Levin J.Z."/>
            <person name="Mitchell T.K."/>
            <person name="Okubara P.A."/>
            <person name="Farman M.L."/>
            <person name="Kohn L.M."/>
            <person name="Birren B."/>
            <person name="Ma L.-J."/>
            <person name="Dean R.A."/>
        </authorList>
    </citation>
    <scope>NUCLEOTIDE SEQUENCE</scope>
    <source>
        <strain evidence="2">R3-111a-1</strain>
    </source>
</reference>
<reference evidence="2" key="5">
    <citation type="submission" date="2018-04" db="UniProtKB">
        <authorList>
            <consortium name="EnsemblFungi"/>
        </authorList>
    </citation>
    <scope>IDENTIFICATION</scope>
    <source>
        <strain evidence="2">R3-111a-1</strain>
    </source>
</reference>
<reference evidence="1" key="3">
    <citation type="submission" date="2010-09" db="EMBL/GenBank/DDBJ databases">
        <title>Annotation of Gaeumannomyces graminis var. tritici R3-111a-1.</title>
        <authorList>
            <consortium name="The Broad Institute Genome Sequencing Platform"/>
            <person name="Ma L.-J."/>
            <person name="Dead R."/>
            <person name="Young S.K."/>
            <person name="Zeng Q."/>
            <person name="Gargeya S."/>
            <person name="Fitzgerald M."/>
            <person name="Haas B."/>
            <person name="Abouelleil A."/>
            <person name="Alvarado L."/>
            <person name="Arachchi H.M."/>
            <person name="Berlin A."/>
            <person name="Brown A."/>
            <person name="Chapman S.B."/>
            <person name="Chen Z."/>
            <person name="Dunbar C."/>
            <person name="Freedman E."/>
            <person name="Gearin G."/>
            <person name="Gellesch M."/>
            <person name="Goldberg J."/>
            <person name="Griggs A."/>
            <person name="Gujja S."/>
            <person name="Heiman D."/>
            <person name="Howarth C."/>
            <person name="Larson L."/>
            <person name="Lui A."/>
            <person name="MacDonald P.J.P."/>
            <person name="Mehta T."/>
            <person name="Montmayeur A."/>
            <person name="Murphy C."/>
            <person name="Neiman D."/>
            <person name="Pearson M."/>
            <person name="Priest M."/>
            <person name="Roberts A."/>
            <person name="Saif S."/>
            <person name="Shea T."/>
            <person name="Shenoy N."/>
            <person name="Sisk P."/>
            <person name="Stolte C."/>
            <person name="Sykes S."/>
            <person name="Yandava C."/>
            <person name="Wortman J."/>
            <person name="Nusbaum C."/>
            <person name="Birren B."/>
        </authorList>
    </citation>
    <scope>NUCLEOTIDE SEQUENCE</scope>
    <source>
        <strain evidence="1">R3-111a-1</strain>
    </source>
</reference>
<proteinExistence type="predicted"/>
<organism evidence="1">
    <name type="scientific">Gaeumannomyces tritici (strain R3-111a-1)</name>
    <name type="common">Wheat and barley take-all root rot fungus</name>
    <name type="synonym">Gaeumannomyces graminis var. tritici</name>
    <dbReference type="NCBI Taxonomy" id="644352"/>
    <lineage>
        <taxon>Eukaryota</taxon>
        <taxon>Fungi</taxon>
        <taxon>Dikarya</taxon>
        <taxon>Ascomycota</taxon>
        <taxon>Pezizomycotina</taxon>
        <taxon>Sordariomycetes</taxon>
        <taxon>Sordariomycetidae</taxon>
        <taxon>Magnaporthales</taxon>
        <taxon>Magnaporthaceae</taxon>
        <taxon>Gaeumannomyces</taxon>
    </lineage>
</organism>
<dbReference type="VEuPathDB" id="FungiDB:GGTG_05699"/>
<gene>
    <name evidence="2" type="primary">20346157</name>
    <name evidence="1" type="ORF">GGTG_05699</name>
</gene>
<evidence type="ECO:0000313" key="2">
    <source>
        <dbReference type="EnsemblFungi" id="EJT75769"/>
    </source>
</evidence>
<reference evidence="1" key="2">
    <citation type="submission" date="2010-07" db="EMBL/GenBank/DDBJ databases">
        <authorList>
            <consortium name="The Broad Institute Genome Sequencing Platform"/>
            <consortium name="Broad Institute Genome Sequencing Center for Infectious Disease"/>
            <person name="Ma L.-J."/>
            <person name="Dead R."/>
            <person name="Young S."/>
            <person name="Zeng Q."/>
            <person name="Koehrsen M."/>
            <person name="Alvarado L."/>
            <person name="Berlin A."/>
            <person name="Chapman S.B."/>
            <person name="Chen Z."/>
            <person name="Freedman E."/>
            <person name="Gellesch M."/>
            <person name="Goldberg J."/>
            <person name="Griggs A."/>
            <person name="Gujja S."/>
            <person name="Heilman E.R."/>
            <person name="Heiman D."/>
            <person name="Hepburn T."/>
            <person name="Howarth C."/>
            <person name="Jen D."/>
            <person name="Larson L."/>
            <person name="Mehta T."/>
            <person name="Neiman D."/>
            <person name="Pearson M."/>
            <person name="Roberts A."/>
            <person name="Saif S."/>
            <person name="Shea T."/>
            <person name="Shenoy N."/>
            <person name="Sisk P."/>
            <person name="Stolte C."/>
            <person name="Sykes S."/>
            <person name="Walk T."/>
            <person name="White J."/>
            <person name="Yandava C."/>
            <person name="Haas B."/>
            <person name="Nusbaum C."/>
            <person name="Birren B."/>
        </authorList>
    </citation>
    <scope>NUCLEOTIDE SEQUENCE</scope>
    <source>
        <strain evidence="1">R3-111a-1</strain>
    </source>
</reference>
<evidence type="ECO:0000313" key="1">
    <source>
        <dbReference type="EMBL" id="EJT75769.1"/>
    </source>
</evidence>
<dbReference type="AlphaFoldDB" id="J3NWN7"/>
<dbReference type="Proteomes" id="UP000006039">
    <property type="component" value="Unassembled WGS sequence"/>
</dbReference>
<reference evidence="3" key="1">
    <citation type="submission" date="2010-07" db="EMBL/GenBank/DDBJ databases">
        <title>The genome sequence of Gaeumannomyces graminis var. tritici strain R3-111a-1.</title>
        <authorList>
            <consortium name="The Broad Institute Genome Sequencing Platform"/>
            <person name="Ma L.-J."/>
            <person name="Dead R."/>
            <person name="Young S."/>
            <person name="Zeng Q."/>
            <person name="Koehrsen M."/>
            <person name="Alvarado L."/>
            <person name="Berlin A."/>
            <person name="Chapman S.B."/>
            <person name="Chen Z."/>
            <person name="Freedman E."/>
            <person name="Gellesch M."/>
            <person name="Goldberg J."/>
            <person name="Griggs A."/>
            <person name="Gujja S."/>
            <person name="Heilman E.R."/>
            <person name="Heiman D."/>
            <person name="Hepburn T."/>
            <person name="Howarth C."/>
            <person name="Jen D."/>
            <person name="Larson L."/>
            <person name="Mehta T."/>
            <person name="Neiman D."/>
            <person name="Pearson M."/>
            <person name="Roberts A."/>
            <person name="Saif S."/>
            <person name="Shea T."/>
            <person name="Shenoy N."/>
            <person name="Sisk P."/>
            <person name="Stolte C."/>
            <person name="Sykes S."/>
            <person name="Walk T."/>
            <person name="White J."/>
            <person name="Yandava C."/>
            <person name="Haas B."/>
            <person name="Nusbaum C."/>
            <person name="Birren B."/>
        </authorList>
    </citation>
    <scope>NUCLEOTIDE SEQUENCE [LARGE SCALE GENOMIC DNA]</scope>
    <source>
        <strain evidence="3">R3-111a-1</strain>
    </source>
</reference>